<evidence type="ECO:0000256" key="7">
    <source>
        <dbReference type="ARBA" id="ARBA00022840"/>
    </source>
</evidence>
<dbReference type="CDD" id="cd18809">
    <property type="entry name" value="SF1_C_RecD"/>
    <property type="match status" value="1"/>
</dbReference>
<dbReference type="GO" id="GO:0000724">
    <property type="term" value="P:double-strand break repair via homologous recombination"/>
    <property type="evidence" value="ECO:0007669"/>
    <property type="project" value="UniProtKB-UniRule"/>
</dbReference>
<accession>A0A1G6X5J2</accession>
<dbReference type="InterPro" id="IPR050534">
    <property type="entry name" value="Coronavir_polyprotein_1ab"/>
</dbReference>
<dbReference type="EMBL" id="FNAG01000006">
    <property type="protein sequence ID" value="SDD72585.1"/>
    <property type="molecule type" value="Genomic_DNA"/>
</dbReference>
<dbReference type="AlphaFoldDB" id="A0A1G6X5J2"/>
<dbReference type="Gene3D" id="2.30.30.940">
    <property type="match status" value="1"/>
</dbReference>
<dbReference type="EC" id="5.6.2.3" evidence="11"/>
<evidence type="ECO:0000256" key="2">
    <source>
        <dbReference type="ARBA" id="ARBA00022741"/>
    </source>
</evidence>
<evidence type="ECO:0000256" key="1">
    <source>
        <dbReference type="ARBA" id="ARBA00022722"/>
    </source>
</evidence>
<evidence type="ECO:0000256" key="12">
    <source>
        <dbReference type="SAM" id="MobiDB-lite"/>
    </source>
</evidence>
<dbReference type="SUPFAM" id="SSF52540">
    <property type="entry name" value="P-loop containing nucleoside triphosphate hydrolases"/>
    <property type="match status" value="2"/>
</dbReference>
<dbReference type="InterPro" id="IPR027417">
    <property type="entry name" value="P-loop_NTPase"/>
</dbReference>
<evidence type="ECO:0000256" key="4">
    <source>
        <dbReference type="ARBA" id="ARBA00022801"/>
    </source>
</evidence>
<comment type="miscellaneous">
    <text evidence="11">In the RecBCD complex, RecB has a slow 3'-5' helicase, an exonuclease activity and loads RecA onto ssDNA, RecD has a fast 5'-3' helicase activity, while RecC stimulates the ATPase and processivity of the RecB helicase and contributes to recognition of the Chi site.</text>
</comment>
<feature type="region of interest" description="Disordered" evidence="12">
    <location>
        <begin position="156"/>
        <end position="175"/>
    </location>
</feature>
<dbReference type="InterPro" id="IPR006344">
    <property type="entry name" value="RecD"/>
</dbReference>
<dbReference type="InterPro" id="IPR041851">
    <property type="entry name" value="RecD_N_sf"/>
</dbReference>
<keyword evidence="4 11" id="KW-0378">Hydrolase</keyword>
<keyword evidence="10 11" id="KW-0413">Isomerase</keyword>
<dbReference type="Gene3D" id="3.40.50.300">
    <property type="entry name" value="P-loop containing nucleotide triphosphate hydrolases"/>
    <property type="match status" value="3"/>
</dbReference>
<organism evidence="14 15">
    <name type="scientific">Aquimonas voraii</name>
    <dbReference type="NCBI Taxonomy" id="265719"/>
    <lineage>
        <taxon>Bacteria</taxon>
        <taxon>Pseudomonadati</taxon>
        <taxon>Pseudomonadota</taxon>
        <taxon>Gammaproteobacteria</taxon>
        <taxon>Lysobacterales</taxon>
        <taxon>Lysobacteraceae</taxon>
        <taxon>Aquimonas</taxon>
    </lineage>
</organism>
<evidence type="ECO:0000313" key="14">
    <source>
        <dbReference type="EMBL" id="SDD72585.1"/>
    </source>
</evidence>
<feature type="compositionally biased region" description="Low complexity" evidence="12">
    <location>
        <begin position="163"/>
        <end position="175"/>
    </location>
</feature>
<dbReference type="GO" id="GO:0008854">
    <property type="term" value="F:exodeoxyribonuclease V activity"/>
    <property type="evidence" value="ECO:0007669"/>
    <property type="project" value="InterPro"/>
</dbReference>
<keyword evidence="15" id="KW-1185">Reference proteome</keyword>
<keyword evidence="7 11" id="KW-0067">ATP-binding</keyword>
<evidence type="ECO:0000256" key="9">
    <source>
        <dbReference type="ARBA" id="ARBA00023204"/>
    </source>
</evidence>
<evidence type="ECO:0000256" key="6">
    <source>
        <dbReference type="ARBA" id="ARBA00022839"/>
    </source>
</evidence>
<dbReference type="GO" id="GO:0009338">
    <property type="term" value="C:exodeoxyribonuclease V complex"/>
    <property type="evidence" value="ECO:0007669"/>
    <property type="project" value="InterPro"/>
</dbReference>
<feature type="domain" description="UvrD-like helicase C-terminal" evidence="13">
    <location>
        <begin position="662"/>
        <end position="709"/>
    </location>
</feature>
<proteinExistence type="inferred from homology"/>
<comment type="subunit">
    <text evidence="11">Heterotrimer of RecB, RecC and RecD. All subunits contribute to DNA-binding.</text>
</comment>
<evidence type="ECO:0000256" key="8">
    <source>
        <dbReference type="ARBA" id="ARBA00023125"/>
    </source>
</evidence>
<dbReference type="PANTHER" id="PTHR43788">
    <property type="entry name" value="DNA2/NAM7 HELICASE FAMILY MEMBER"/>
    <property type="match status" value="1"/>
</dbReference>
<evidence type="ECO:0000259" key="13">
    <source>
        <dbReference type="Pfam" id="PF13538"/>
    </source>
</evidence>
<sequence>MAHGGGGMSAAWDEAGRFDFRRRLGEGFDGEDGELRAIDRAVARWVLAHGGSMLLARVAAAASRAEGEGDSVLVLAGDGSGRFIAPLSEDALAALRNEPLVANVGQAARMAVGGDSDATAAAHGWAFVLDGTQFYLRRSFAHEQALAAMLRARRGDSPASRIGTGAATSSAGPGPALWDVEGDAGGDAAAGVSAEALERWIDQLFGGDRSAAVQAQRAAVAGFMDRRLFVLTGGPGTGKTTTVLRMLLLRLRAHRQRFGAFPRLRLAAPTGKAAQRLAESLQSGAAALREGKRSASALAAGSRMDSDESSAATSSTASAAGTRVATTATGPDALAAETRAMHARTSTGDSTARPALDATEADATAFDTDWAPALDHVLAAEAGTLHRLLGSRGPARGHAWHSGRRLPLDLLVIDEASMVDLALLRASFEALPEDAAVLLVGDAEQLASVGTGSVLRDLVEALQSDPRGDLVRLQHSFRAEAALQPLNAAIAAGDAAGFTEAAARAGEAFALRAVGDARRLQQALIEHTQRLHTALDAGQVFAPLPIDESAQRAAIARAHAALREVQLLCALREGPFGALACDAAIDSARKRRLGLPEGQAWYPGRAVIVLQNDYAAGLFNGDIGLCLRSADGSLRVWFEARGTEGAGPRGLAPGALPLHGGGFALSVHKSQGSEYGEVALLLPPDPEHPILGRALLYTGATRARRALSLWSTEAALRTALSRPTQRVSGLAARLTPANDR</sequence>
<dbReference type="GO" id="GO:0005524">
    <property type="term" value="F:ATP binding"/>
    <property type="evidence" value="ECO:0007669"/>
    <property type="project" value="UniProtKB-UniRule"/>
</dbReference>
<keyword evidence="5 11" id="KW-0347">Helicase</keyword>
<keyword evidence="9 11" id="KW-0234">DNA repair</keyword>
<comment type="function">
    <text evidence="11">A helicase/nuclease that prepares dsDNA breaks (DSB) for recombinational DNA repair. Binds to DSBs and unwinds DNA via a highly rapid and processive ATP-dependent bidirectional helicase activity. Unwinds dsDNA until it encounters a Chi (crossover hotspot instigator) sequence from the 3' direction. Cuts ssDNA a few nucleotides 3' to the Chi site. The properties and activities of the enzyme are changed at Chi. The Chi-altered holoenzyme produces a long 3'-ssDNA overhang and facilitates RecA-binding to the ssDNA for homologous DNA recombination and repair. Holoenzyme degrades any linearized DNA that is unable to undergo homologous recombination. In the holoenzyme this subunit has ssDNA-dependent ATPase and 5'-3' helicase activity. When added to pre-assembled RecBC greatly stimulates nuclease activity and augments holoenzyme processivity. Negatively regulates the RecA-loading ability of RecBCD.</text>
</comment>
<keyword evidence="6 11" id="KW-0269">Exonuclease</keyword>
<dbReference type="GO" id="GO:0043139">
    <property type="term" value="F:5'-3' DNA helicase activity"/>
    <property type="evidence" value="ECO:0007669"/>
    <property type="project" value="UniProtKB-UniRule"/>
</dbReference>
<keyword evidence="8 11" id="KW-0238">DNA-binding</keyword>
<dbReference type="HAMAP" id="MF_01487">
    <property type="entry name" value="RecD"/>
    <property type="match status" value="1"/>
</dbReference>
<dbReference type="STRING" id="265719.SAMN04488509_10618"/>
<name>A0A1G6X5J2_9GAMM</name>
<dbReference type="Proteomes" id="UP000199603">
    <property type="component" value="Unassembled WGS sequence"/>
</dbReference>
<evidence type="ECO:0000256" key="10">
    <source>
        <dbReference type="ARBA" id="ARBA00023235"/>
    </source>
</evidence>
<keyword evidence="3 11" id="KW-0227">DNA damage</keyword>
<feature type="compositionally biased region" description="Low complexity" evidence="12">
    <location>
        <begin position="309"/>
        <end position="329"/>
    </location>
</feature>
<dbReference type="InterPro" id="IPR027785">
    <property type="entry name" value="UvrD-like_helicase_C"/>
</dbReference>
<dbReference type="Gene3D" id="1.10.10.1020">
    <property type="entry name" value="RecBCD complex, subunit RecD, N-terminal domain"/>
    <property type="match status" value="1"/>
</dbReference>
<dbReference type="Pfam" id="PF13245">
    <property type="entry name" value="AAA_19"/>
    <property type="match status" value="1"/>
</dbReference>
<gene>
    <name evidence="11" type="primary">recD</name>
    <name evidence="14" type="ORF">SAMN04488509_10618</name>
</gene>
<feature type="binding site" evidence="11">
    <location>
        <begin position="233"/>
        <end position="240"/>
    </location>
    <ligand>
        <name>ATP</name>
        <dbReference type="ChEBI" id="CHEBI:30616"/>
    </ligand>
</feature>
<keyword evidence="2 11" id="KW-0547">Nucleotide-binding</keyword>
<dbReference type="GO" id="GO:0016887">
    <property type="term" value="F:ATP hydrolysis activity"/>
    <property type="evidence" value="ECO:0007669"/>
    <property type="project" value="RHEA"/>
</dbReference>
<dbReference type="GO" id="GO:0017116">
    <property type="term" value="F:single-stranded DNA helicase activity"/>
    <property type="evidence" value="ECO:0007669"/>
    <property type="project" value="TreeGrafter"/>
</dbReference>
<keyword evidence="1 11" id="KW-0540">Nuclease</keyword>
<dbReference type="Pfam" id="PF13538">
    <property type="entry name" value="UvrD_C_2"/>
    <property type="match status" value="1"/>
</dbReference>
<evidence type="ECO:0000256" key="11">
    <source>
        <dbReference type="HAMAP-Rule" id="MF_01487"/>
    </source>
</evidence>
<reference evidence="14 15" key="1">
    <citation type="submission" date="2016-10" db="EMBL/GenBank/DDBJ databases">
        <authorList>
            <person name="de Groot N.N."/>
        </authorList>
    </citation>
    <scope>NUCLEOTIDE SEQUENCE [LARGE SCALE GENOMIC DNA]</scope>
    <source>
        <strain evidence="14 15">DSM 16957</strain>
    </source>
</reference>
<dbReference type="PANTHER" id="PTHR43788:SF6">
    <property type="entry name" value="DNA HELICASE B"/>
    <property type="match status" value="1"/>
</dbReference>
<evidence type="ECO:0000256" key="3">
    <source>
        <dbReference type="ARBA" id="ARBA00022763"/>
    </source>
</evidence>
<protein>
    <recommendedName>
        <fullName evidence="11">RecBCD enzyme subunit RecD</fullName>
        <ecNumber evidence="11">5.6.2.3</ecNumber>
    </recommendedName>
    <alternativeName>
        <fullName evidence="11">DNA 5'-3' helicase subunit RecD</fullName>
    </alternativeName>
    <alternativeName>
        <fullName evidence="11">Exonuclease V subunit RecD</fullName>
        <shortName evidence="11">ExoV subunit RecD</shortName>
    </alternativeName>
    <alternativeName>
        <fullName evidence="11">Helicase/nuclease RecBCD subunit RecD</fullName>
    </alternativeName>
</protein>
<evidence type="ECO:0000256" key="5">
    <source>
        <dbReference type="ARBA" id="ARBA00022806"/>
    </source>
</evidence>
<dbReference type="GO" id="GO:0003677">
    <property type="term" value="F:DNA binding"/>
    <property type="evidence" value="ECO:0007669"/>
    <property type="project" value="UniProtKB-UniRule"/>
</dbReference>
<evidence type="ECO:0000313" key="15">
    <source>
        <dbReference type="Proteomes" id="UP000199603"/>
    </source>
</evidence>
<comment type="catalytic activity">
    <reaction evidence="11">
        <text>ATP + H2O = ADP + phosphate + H(+)</text>
        <dbReference type="Rhea" id="RHEA:13065"/>
        <dbReference type="ChEBI" id="CHEBI:15377"/>
        <dbReference type="ChEBI" id="CHEBI:15378"/>
        <dbReference type="ChEBI" id="CHEBI:30616"/>
        <dbReference type="ChEBI" id="CHEBI:43474"/>
        <dbReference type="ChEBI" id="CHEBI:456216"/>
        <dbReference type="EC" id="5.6.2.3"/>
    </reaction>
</comment>
<dbReference type="Pfam" id="PF13604">
    <property type="entry name" value="AAA_30"/>
    <property type="match status" value="1"/>
</dbReference>
<comment type="similarity">
    <text evidence="11">Belongs to the RecD family.</text>
</comment>
<feature type="region of interest" description="Disordered" evidence="12">
    <location>
        <begin position="298"/>
        <end position="331"/>
    </location>
</feature>